<feature type="transmembrane region" description="Helical" evidence="3">
    <location>
        <begin position="283"/>
        <end position="307"/>
    </location>
</feature>
<dbReference type="Proteomes" id="UP000799118">
    <property type="component" value="Unassembled WGS sequence"/>
</dbReference>
<keyword evidence="3" id="KW-1133">Transmembrane helix</keyword>
<feature type="transmembrane region" description="Helical" evidence="3">
    <location>
        <begin position="193"/>
        <end position="216"/>
    </location>
</feature>
<comment type="subcellular location">
    <subcellularLocation>
        <location evidence="1">Membrane</location>
        <topology evidence="1">Multi-pass membrane protein</topology>
    </subcellularLocation>
</comment>
<dbReference type="InterPro" id="IPR020846">
    <property type="entry name" value="MFS_dom"/>
</dbReference>
<dbReference type="GO" id="GO:0016020">
    <property type="term" value="C:membrane"/>
    <property type="evidence" value="ECO:0007669"/>
    <property type="project" value="UniProtKB-SubCell"/>
</dbReference>
<keyword evidence="3" id="KW-0812">Transmembrane</keyword>
<comment type="similarity">
    <text evidence="2">Belongs to the major facilitator superfamily. Monocarboxylate porter (TC 2.A.1.13) family.</text>
</comment>
<dbReference type="SUPFAM" id="SSF103473">
    <property type="entry name" value="MFS general substrate transporter"/>
    <property type="match status" value="1"/>
</dbReference>
<dbReference type="InterPro" id="IPR036259">
    <property type="entry name" value="MFS_trans_sf"/>
</dbReference>
<feature type="transmembrane region" description="Helical" evidence="3">
    <location>
        <begin position="228"/>
        <end position="245"/>
    </location>
</feature>
<evidence type="ECO:0000256" key="2">
    <source>
        <dbReference type="ARBA" id="ARBA00006727"/>
    </source>
</evidence>
<feature type="transmembrane region" description="Helical" evidence="3">
    <location>
        <begin position="77"/>
        <end position="101"/>
    </location>
</feature>
<accession>A0A6A4GNP6</accession>
<evidence type="ECO:0000259" key="4">
    <source>
        <dbReference type="PROSITE" id="PS50850"/>
    </source>
</evidence>
<dbReference type="Pfam" id="PF07690">
    <property type="entry name" value="MFS_1"/>
    <property type="match status" value="1"/>
</dbReference>
<feature type="transmembrane region" description="Helical" evidence="3">
    <location>
        <begin position="24"/>
        <end position="46"/>
    </location>
</feature>
<dbReference type="InterPro" id="IPR050327">
    <property type="entry name" value="Proton-linked_MCT"/>
</dbReference>
<feature type="transmembrane region" description="Helical" evidence="3">
    <location>
        <begin position="145"/>
        <end position="165"/>
    </location>
</feature>
<dbReference type="EMBL" id="ML769847">
    <property type="protein sequence ID" value="KAE9386794.1"/>
    <property type="molecule type" value="Genomic_DNA"/>
</dbReference>
<evidence type="ECO:0000313" key="6">
    <source>
        <dbReference type="Proteomes" id="UP000799118"/>
    </source>
</evidence>
<dbReference type="GO" id="GO:0022857">
    <property type="term" value="F:transmembrane transporter activity"/>
    <property type="evidence" value="ECO:0007669"/>
    <property type="project" value="InterPro"/>
</dbReference>
<keyword evidence="6" id="KW-1185">Reference proteome</keyword>
<feature type="transmembrane region" description="Helical" evidence="3">
    <location>
        <begin position="113"/>
        <end position="133"/>
    </location>
</feature>
<name>A0A6A4GNP6_9AGAR</name>
<dbReference type="Gene3D" id="1.20.1250.20">
    <property type="entry name" value="MFS general substrate transporter like domains"/>
    <property type="match status" value="2"/>
</dbReference>
<evidence type="ECO:0000256" key="3">
    <source>
        <dbReference type="SAM" id="Phobius"/>
    </source>
</evidence>
<protein>
    <submittedName>
        <fullName evidence="5">MFS general substrate transporter</fullName>
    </submittedName>
</protein>
<evidence type="ECO:0000313" key="5">
    <source>
        <dbReference type="EMBL" id="KAE9386794.1"/>
    </source>
</evidence>
<reference evidence="5" key="1">
    <citation type="journal article" date="2019" name="Environ. Microbiol.">
        <title>Fungal ecological strategies reflected in gene transcription - a case study of two litter decomposers.</title>
        <authorList>
            <person name="Barbi F."/>
            <person name="Kohler A."/>
            <person name="Barry K."/>
            <person name="Baskaran P."/>
            <person name="Daum C."/>
            <person name="Fauchery L."/>
            <person name="Ihrmark K."/>
            <person name="Kuo A."/>
            <person name="LaButti K."/>
            <person name="Lipzen A."/>
            <person name="Morin E."/>
            <person name="Grigoriev I.V."/>
            <person name="Henrissat B."/>
            <person name="Lindahl B."/>
            <person name="Martin F."/>
        </authorList>
    </citation>
    <scope>NUCLEOTIDE SEQUENCE</scope>
    <source>
        <strain evidence="5">JB14</strain>
    </source>
</reference>
<gene>
    <name evidence="5" type="ORF">BT96DRAFT_891422</name>
</gene>
<dbReference type="InterPro" id="IPR011701">
    <property type="entry name" value="MFS"/>
</dbReference>
<proteinExistence type="inferred from homology"/>
<sequence length="390" mass="42589">MAVFNDTSDFFVREYLSNSSSFQISWIGSVQVLFLGCSGIPCGYAMDHGYFRWVMISGSALLVFCLVMTSFCQEQQFWQMFLANGLGLGIAVGMLYVPAIGVLSHHFKKRRSLMMGLAQAGSSVGGLVHPIMLNNLFHGRLGFAWGVRVSALFNLILLIVANLLMSTRLPSRPKDTTFKKQLLYWKGFFTDKVYVMATLSIFVLYCGVYFPTFFLQLAAVKNGLSTNLAFYTITLLNGVGILGRITPTIVVDRVGVFNMMIPVAVACSALIFSWIAMKDAAGVISMAVFYGYFAGAVISLVGPMIAYLTPNVSDIGARLGVSIGIGAVGALIGPPICGALLMSELIWYRPAIFSGVRILLQSLLSLWLTSLNQGLCVGKCWNTYHNKDPQ</sequence>
<dbReference type="PROSITE" id="PS50850">
    <property type="entry name" value="MFS"/>
    <property type="match status" value="1"/>
</dbReference>
<organism evidence="5 6">
    <name type="scientific">Gymnopus androsaceus JB14</name>
    <dbReference type="NCBI Taxonomy" id="1447944"/>
    <lineage>
        <taxon>Eukaryota</taxon>
        <taxon>Fungi</taxon>
        <taxon>Dikarya</taxon>
        <taxon>Basidiomycota</taxon>
        <taxon>Agaricomycotina</taxon>
        <taxon>Agaricomycetes</taxon>
        <taxon>Agaricomycetidae</taxon>
        <taxon>Agaricales</taxon>
        <taxon>Marasmiineae</taxon>
        <taxon>Omphalotaceae</taxon>
        <taxon>Gymnopus</taxon>
    </lineage>
</organism>
<dbReference type="OrthoDB" id="6499973at2759"/>
<dbReference type="AlphaFoldDB" id="A0A6A4GNP6"/>
<feature type="transmembrane region" description="Helical" evidence="3">
    <location>
        <begin position="319"/>
        <end position="341"/>
    </location>
</feature>
<evidence type="ECO:0000256" key="1">
    <source>
        <dbReference type="ARBA" id="ARBA00004141"/>
    </source>
</evidence>
<feature type="domain" description="Major facilitator superfamily (MFS) profile" evidence="4">
    <location>
        <begin position="1"/>
        <end position="373"/>
    </location>
</feature>
<keyword evidence="3" id="KW-0472">Membrane</keyword>
<dbReference type="PANTHER" id="PTHR11360">
    <property type="entry name" value="MONOCARBOXYLATE TRANSPORTER"/>
    <property type="match status" value="1"/>
</dbReference>
<feature type="transmembrane region" description="Helical" evidence="3">
    <location>
        <begin position="257"/>
        <end position="277"/>
    </location>
</feature>
<feature type="transmembrane region" description="Helical" evidence="3">
    <location>
        <begin position="347"/>
        <end position="369"/>
    </location>
</feature>
<dbReference type="PANTHER" id="PTHR11360:SF319">
    <property type="entry name" value="MAJOR FACILITATOR SUPERFAMILY (MFS) PROFILE DOMAIN-CONTAINING PROTEIN"/>
    <property type="match status" value="1"/>
</dbReference>
<feature type="transmembrane region" description="Helical" evidence="3">
    <location>
        <begin position="53"/>
        <end position="71"/>
    </location>
</feature>